<dbReference type="EMBL" id="BARU01030993">
    <property type="protein sequence ID" value="GAH69586.1"/>
    <property type="molecule type" value="Genomic_DNA"/>
</dbReference>
<proteinExistence type="predicted"/>
<accession>X1HHF0</accession>
<comment type="caution">
    <text evidence="1">The sequence shown here is derived from an EMBL/GenBank/DDBJ whole genome shotgun (WGS) entry which is preliminary data.</text>
</comment>
<protein>
    <submittedName>
        <fullName evidence="1">Uncharacterized protein</fullName>
    </submittedName>
</protein>
<organism evidence="1">
    <name type="scientific">marine sediment metagenome</name>
    <dbReference type="NCBI Taxonomy" id="412755"/>
    <lineage>
        <taxon>unclassified sequences</taxon>
        <taxon>metagenomes</taxon>
        <taxon>ecological metagenomes</taxon>
    </lineage>
</organism>
<evidence type="ECO:0000313" key="1">
    <source>
        <dbReference type="EMBL" id="GAH69586.1"/>
    </source>
</evidence>
<reference evidence="1" key="1">
    <citation type="journal article" date="2014" name="Front. Microbiol.">
        <title>High frequency of phylogenetically diverse reductive dehalogenase-homologous genes in deep subseafloor sedimentary metagenomes.</title>
        <authorList>
            <person name="Kawai M."/>
            <person name="Futagami T."/>
            <person name="Toyoda A."/>
            <person name="Takaki Y."/>
            <person name="Nishi S."/>
            <person name="Hori S."/>
            <person name="Arai W."/>
            <person name="Tsubouchi T."/>
            <person name="Morono Y."/>
            <person name="Uchiyama I."/>
            <person name="Ito T."/>
            <person name="Fujiyama A."/>
            <person name="Inagaki F."/>
            <person name="Takami H."/>
        </authorList>
    </citation>
    <scope>NUCLEOTIDE SEQUENCE</scope>
    <source>
        <strain evidence="1">Expedition CK06-06</strain>
    </source>
</reference>
<sequence length="117" mass="13522">MLNTHVIRLGTHAEKDYLLRAYAWFDEVLLNANLVEGTSASLGIFLIEMYEKERGYFIDPMTYAFALSPNLLMRRDTVQPSRTHLKRTFRGLAERYGRVVNEYAGERSLQPADFTSD</sequence>
<feature type="non-terminal residue" evidence="1">
    <location>
        <position position="117"/>
    </location>
</feature>
<name>X1HHF0_9ZZZZ</name>
<gene>
    <name evidence="1" type="ORF">S03H2_49083</name>
</gene>
<dbReference type="AlphaFoldDB" id="X1HHF0"/>